<evidence type="ECO:0000313" key="4">
    <source>
        <dbReference type="EMBL" id="MDY0885162.1"/>
    </source>
</evidence>
<reference evidence="4 5" key="1">
    <citation type="journal article" date="2016" name="Antonie Van Leeuwenhoek">
        <title>Dongia soli sp. nov., isolated from soil from Dokdo, Korea.</title>
        <authorList>
            <person name="Kim D.U."/>
            <person name="Lee H."/>
            <person name="Kim H."/>
            <person name="Kim S.G."/>
            <person name="Ka J.O."/>
        </authorList>
    </citation>
    <scope>NUCLEOTIDE SEQUENCE [LARGE SCALE GENOMIC DNA]</scope>
    <source>
        <strain evidence="4 5">D78</strain>
    </source>
</reference>
<dbReference type="InterPro" id="IPR008331">
    <property type="entry name" value="Ferritin_DPS_dom"/>
</dbReference>
<dbReference type="PROSITE" id="PS50905">
    <property type="entry name" value="FERRITIN_LIKE"/>
    <property type="match status" value="1"/>
</dbReference>
<evidence type="ECO:0000313" key="5">
    <source>
        <dbReference type="Proteomes" id="UP001279642"/>
    </source>
</evidence>
<feature type="domain" description="Ferritin-like diiron" evidence="3">
    <location>
        <begin position="29"/>
        <end position="179"/>
    </location>
</feature>
<evidence type="ECO:0000256" key="1">
    <source>
        <dbReference type="ARBA" id="ARBA00022434"/>
    </source>
</evidence>
<evidence type="ECO:0000256" key="2">
    <source>
        <dbReference type="ARBA" id="ARBA00023004"/>
    </source>
</evidence>
<dbReference type="RefSeq" id="WP_320510236.1">
    <property type="nucleotide sequence ID" value="NZ_JAXCLW010000008.1"/>
</dbReference>
<keyword evidence="2" id="KW-0408">Iron</keyword>
<keyword evidence="5" id="KW-1185">Reference proteome</keyword>
<dbReference type="InterPro" id="IPR014490">
    <property type="entry name" value="Dps-like"/>
</dbReference>
<dbReference type="Proteomes" id="UP001279642">
    <property type="component" value="Unassembled WGS sequence"/>
</dbReference>
<dbReference type="InterPro" id="IPR012347">
    <property type="entry name" value="Ferritin-like"/>
</dbReference>
<dbReference type="InterPro" id="IPR009040">
    <property type="entry name" value="Ferritin-like_diiron"/>
</dbReference>
<dbReference type="InterPro" id="IPR009078">
    <property type="entry name" value="Ferritin-like_SF"/>
</dbReference>
<name>A0ABU5EG21_9PROT</name>
<accession>A0ABU5EG21</accession>
<dbReference type="PANTHER" id="PTHR30295:SF1">
    <property type="entry name" value="DNA PROTECTION DURING STARVATION PROTEIN"/>
    <property type="match status" value="1"/>
</dbReference>
<dbReference type="PANTHER" id="PTHR30295">
    <property type="entry name" value="BACTERIOFERRITIN"/>
    <property type="match status" value="1"/>
</dbReference>
<dbReference type="Pfam" id="PF00210">
    <property type="entry name" value="Ferritin"/>
    <property type="match status" value="1"/>
</dbReference>
<dbReference type="CDD" id="cd00657">
    <property type="entry name" value="Ferritin_like"/>
    <property type="match status" value="1"/>
</dbReference>
<protein>
    <submittedName>
        <fullName evidence="4">Ferritin-like domain-containing protein</fullName>
    </submittedName>
</protein>
<dbReference type="PIRSF" id="PIRSF018063">
    <property type="entry name" value="Ferrtn_UCP018063"/>
    <property type="match status" value="1"/>
</dbReference>
<dbReference type="SUPFAM" id="SSF47240">
    <property type="entry name" value="Ferritin-like"/>
    <property type="match status" value="1"/>
</dbReference>
<gene>
    <name evidence="4" type="ORF">SMD27_20140</name>
</gene>
<dbReference type="EMBL" id="JAXCLW010000008">
    <property type="protein sequence ID" value="MDY0885162.1"/>
    <property type="molecule type" value="Genomic_DNA"/>
</dbReference>
<dbReference type="Gene3D" id="1.20.1260.10">
    <property type="match status" value="1"/>
</dbReference>
<organism evidence="4 5">
    <name type="scientific">Dongia soli</name>
    <dbReference type="NCBI Taxonomy" id="600628"/>
    <lineage>
        <taxon>Bacteria</taxon>
        <taxon>Pseudomonadati</taxon>
        <taxon>Pseudomonadota</taxon>
        <taxon>Alphaproteobacteria</taxon>
        <taxon>Rhodospirillales</taxon>
        <taxon>Dongiaceae</taxon>
        <taxon>Dongia</taxon>
    </lineage>
</organism>
<keyword evidence="1" id="KW-0409">Iron storage</keyword>
<comment type="caution">
    <text evidence="4">The sequence shown here is derived from an EMBL/GenBank/DDBJ whole genome shotgun (WGS) entry which is preliminary data.</text>
</comment>
<evidence type="ECO:0000259" key="3">
    <source>
        <dbReference type="PROSITE" id="PS50905"/>
    </source>
</evidence>
<sequence>MDSFVSDIENIRKRARQHITDGAVTAANKTDREQVIKVLNEVLATEIVCNLRYRRHYHMADGLYSESVKAEFLQHAQEEQGHAEAVATRIVQLNGAPDFNPVSLSTRSHAEYSEGEDLISMIEEDLVAERIAIETYSEIARWLADRDPTTRRLMEEILQKEEEHAEDLASLIARLPNEKKVTGAGNTATQ</sequence>
<proteinExistence type="predicted"/>